<dbReference type="Gramene" id="rna-AYBTSS11_LOCUS5857">
    <property type="protein sequence ID" value="CAJ1932516.1"/>
    <property type="gene ID" value="gene-AYBTSS11_LOCUS5857"/>
</dbReference>
<dbReference type="GO" id="GO:0009535">
    <property type="term" value="C:chloroplast thylakoid membrane"/>
    <property type="evidence" value="ECO:0007669"/>
    <property type="project" value="InterPro"/>
</dbReference>
<keyword evidence="4" id="KW-1185">Reference proteome</keyword>
<dbReference type="Proteomes" id="UP001189624">
    <property type="component" value="Chromosome 2"/>
</dbReference>
<dbReference type="GO" id="GO:0010598">
    <property type="term" value="C:NAD(P)H dehydrogenase complex (plastoquinone)"/>
    <property type="evidence" value="ECO:0007669"/>
    <property type="project" value="InterPro"/>
</dbReference>
<dbReference type="PANTHER" id="PTHR36340">
    <property type="entry name" value="NAD(P)H DEHYDROGENASE SUBUNIT CRR3, CHLOROPLASTIC-RELATED"/>
    <property type="match status" value="1"/>
</dbReference>
<sequence length="160" mass="17763">MFCLCGVTKPIVGSANIPQNSDSEQTIPPLPVPKPPIKRFPSRNRVRNGPPKPSVMQMQRILGAGSFRDTEPAPLPGSDMRKTVMDLFLGQAIEGRVQKKIRETGEWLDANAESKITSSRKTILLIMVQWMLPIWTILLLIASGAIKLPFSNPFLDDLLM</sequence>
<keyword evidence="2" id="KW-0812">Transmembrane</keyword>
<evidence type="ECO:0000256" key="1">
    <source>
        <dbReference type="SAM" id="MobiDB-lite"/>
    </source>
</evidence>
<dbReference type="PANTHER" id="PTHR36340:SF1">
    <property type="entry name" value="NAD(P)H DEHYDROGENASE SUBUNIT CRR3, CHLOROPLASTIC-RELATED"/>
    <property type="match status" value="1"/>
</dbReference>
<evidence type="ECO:0008006" key="5">
    <source>
        <dbReference type="Google" id="ProtNLM"/>
    </source>
</evidence>
<name>A0AA86V514_9FABA</name>
<feature type="compositionally biased region" description="Basic residues" evidence="1">
    <location>
        <begin position="36"/>
        <end position="46"/>
    </location>
</feature>
<dbReference type="EMBL" id="OY731399">
    <property type="protein sequence ID" value="CAJ1932516.1"/>
    <property type="molecule type" value="Genomic_DNA"/>
</dbReference>
<feature type="region of interest" description="Disordered" evidence="1">
    <location>
        <begin position="14"/>
        <end position="52"/>
    </location>
</feature>
<evidence type="ECO:0000313" key="3">
    <source>
        <dbReference type="EMBL" id="CAJ1932516.1"/>
    </source>
</evidence>
<evidence type="ECO:0000256" key="2">
    <source>
        <dbReference type="SAM" id="Phobius"/>
    </source>
</evidence>
<dbReference type="InterPro" id="IPR038931">
    <property type="entry name" value="CRR3"/>
</dbReference>
<proteinExistence type="predicted"/>
<feature type="transmembrane region" description="Helical" evidence="2">
    <location>
        <begin position="123"/>
        <end position="146"/>
    </location>
</feature>
<keyword evidence="2" id="KW-0472">Membrane</keyword>
<evidence type="ECO:0000313" key="4">
    <source>
        <dbReference type="Proteomes" id="UP001189624"/>
    </source>
</evidence>
<reference evidence="3" key="1">
    <citation type="submission" date="2023-10" db="EMBL/GenBank/DDBJ databases">
        <authorList>
            <person name="Domelevo Entfellner J.-B."/>
        </authorList>
    </citation>
    <scope>NUCLEOTIDE SEQUENCE</scope>
</reference>
<gene>
    <name evidence="3" type="ORF">AYBTSS11_LOCUS5857</name>
</gene>
<protein>
    <recommendedName>
        <fullName evidence="5">Chlororespiratory reduction 3</fullName>
    </recommendedName>
</protein>
<accession>A0AA86V514</accession>
<keyword evidence="2" id="KW-1133">Transmembrane helix</keyword>
<organism evidence="3 4">
    <name type="scientific">Sphenostylis stenocarpa</name>
    <dbReference type="NCBI Taxonomy" id="92480"/>
    <lineage>
        <taxon>Eukaryota</taxon>
        <taxon>Viridiplantae</taxon>
        <taxon>Streptophyta</taxon>
        <taxon>Embryophyta</taxon>
        <taxon>Tracheophyta</taxon>
        <taxon>Spermatophyta</taxon>
        <taxon>Magnoliopsida</taxon>
        <taxon>eudicotyledons</taxon>
        <taxon>Gunneridae</taxon>
        <taxon>Pentapetalae</taxon>
        <taxon>rosids</taxon>
        <taxon>fabids</taxon>
        <taxon>Fabales</taxon>
        <taxon>Fabaceae</taxon>
        <taxon>Papilionoideae</taxon>
        <taxon>50 kb inversion clade</taxon>
        <taxon>NPAAA clade</taxon>
        <taxon>indigoferoid/millettioid clade</taxon>
        <taxon>Phaseoleae</taxon>
        <taxon>Sphenostylis</taxon>
    </lineage>
</organism>
<feature type="compositionally biased region" description="Polar residues" evidence="1">
    <location>
        <begin position="16"/>
        <end position="26"/>
    </location>
</feature>
<dbReference type="AlphaFoldDB" id="A0AA86V514"/>
<dbReference type="GO" id="GO:0009773">
    <property type="term" value="P:photosynthetic electron transport in photosystem I"/>
    <property type="evidence" value="ECO:0007669"/>
    <property type="project" value="InterPro"/>
</dbReference>